<dbReference type="AlphaFoldDB" id="A0A2S5Y7I5"/>
<dbReference type="InterPro" id="IPR004387">
    <property type="entry name" value="Pept_M50_Zn"/>
</dbReference>
<evidence type="ECO:0000256" key="8">
    <source>
        <dbReference type="ARBA" id="ARBA00022989"/>
    </source>
</evidence>
<organism evidence="14 15">
    <name type="scientific">Rathayibacter toxicus</name>
    <dbReference type="NCBI Taxonomy" id="145458"/>
    <lineage>
        <taxon>Bacteria</taxon>
        <taxon>Bacillati</taxon>
        <taxon>Actinomycetota</taxon>
        <taxon>Actinomycetes</taxon>
        <taxon>Micrococcales</taxon>
        <taxon>Microbacteriaceae</taxon>
        <taxon>Rathayibacter</taxon>
    </lineage>
</organism>
<keyword evidence="7" id="KW-0862">Zinc</keyword>
<dbReference type="PANTHER" id="PTHR42837">
    <property type="entry name" value="REGULATOR OF SIGMA-E PROTEASE RSEP"/>
    <property type="match status" value="1"/>
</dbReference>
<evidence type="ECO:0000256" key="10">
    <source>
        <dbReference type="ARBA" id="ARBA00023136"/>
    </source>
</evidence>
<evidence type="ECO:0000256" key="5">
    <source>
        <dbReference type="ARBA" id="ARBA00022692"/>
    </source>
</evidence>
<dbReference type="EMBL" id="PSWU01000007">
    <property type="protein sequence ID" value="PPI15405.1"/>
    <property type="molecule type" value="Genomic_DNA"/>
</dbReference>
<dbReference type="Proteomes" id="UP000237966">
    <property type="component" value="Unassembled WGS sequence"/>
</dbReference>
<dbReference type="InterPro" id="IPR041489">
    <property type="entry name" value="PDZ_6"/>
</dbReference>
<dbReference type="GO" id="GO:0006508">
    <property type="term" value="P:proteolysis"/>
    <property type="evidence" value="ECO:0007669"/>
    <property type="project" value="UniProtKB-KW"/>
</dbReference>
<keyword evidence="8 11" id="KW-1133">Transmembrane helix</keyword>
<evidence type="ECO:0000256" key="4">
    <source>
        <dbReference type="ARBA" id="ARBA00022670"/>
    </source>
</evidence>
<dbReference type="Gene3D" id="2.30.42.10">
    <property type="match status" value="1"/>
</dbReference>
<dbReference type="OrthoDB" id="9782003at2"/>
<evidence type="ECO:0000256" key="3">
    <source>
        <dbReference type="ARBA" id="ARBA00007931"/>
    </source>
</evidence>
<dbReference type="GO" id="GO:0016020">
    <property type="term" value="C:membrane"/>
    <property type="evidence" value="ECO:0007669"/>
    <property type="project" value="UniProtKB-SubCell"/>
</dbReference>
<keyword evidence="6" id="KW-0378">Hydrolase</keyword>
<reference evidence="14 15" key="1">
    <citation type="submission" date="2018-02" db="EMBL/GenBank/DDBJ databases">
        <title>Bacteriophage NCPPB3778 and a type I-E CRISPR drive the evolution of the US Biological Select Agent, Rathayibacter toxicus.</title>
        <authorList>
            <person name="Davis E.W.II."/>
            <person name="Tabima J.F."/>
            <person name="Weisberg A.J."/>
            <person name="Lopes L.D."/>
            <person name="Wiseman M.S."/>
            <person name="Wiseman M.S."/>
            <person name="Pupko T."/>
            <person name="Belcher M.S."/>
            <person name="Sechler A.J."/>
            <person name="Tancos M.A."/>
            <person name="Schroeder B.K."/>
            <person name="Murray T.D."/>
            <person name="Luster D.G."/>
            <person name="Schneider W.L."/>
            <person name="Rogers E."/>
            <person name="Andreote F.D."/>
            <person name="Grunwald N.J."/>
            <person name="Putnam M.L."/>
            <person name="Chang J.H."/>
        </authorList>
    </citation>
    <scope>NUCLEOTIDE SEQUENCE [LARGE SCALE GENOMIC DNA]</scope>
    <source>
        <strain evidence="14 15">FH99</strain>
    </source>
</reference>
<comment type="similarity">
    <text evidence="3">Belongs to the peptidase M50B family.</text>
</comment>
<name>A0A2S5Y7I5_9MICO</name>
<proteinExistence type="inferred from homology"/>
<protein>
    <submittedName>
        <fullName evidence="14">PDZ domain-containing protein</fullName>
    </submittedName>
</protein>
<keyword evidence="10 11" id="KW-0472">Membrane</keyword>
<keyword evidence="9" id="KW-0482">Metalloprotease</keyword>
<dbReference type="InterPro" id="IPR008915">
    <property type="entry name" value="Peptidase_M50"/>
</dbReference>
<evidence type="ECO:0000259" key="13">
    <source>
        <dbReference type="Pfam" id="PF17820"/>
    </source>
</evidence>
<keyword evidence="5 11" id="KW-0812">Transmembrane</keyword>
<dbReference type="Pfam" id="PF02163">
    <property type="entry name" value="Peptidase_M50"/>
    <property type="match status" value="1"/>
</dbReference>
<sequence>MNTTSASTTSVLIQQQRSRTVHGVRVGFGVGAPRRPWKDGSTTHDGSARGLSRTGLEIAVGAIFLFVALLLSVVLHEFGHFYFPRRFKVPVSQFMAGFGTTVFSKKICATEVGLKALPLGGYIRMKGIYPDAQDDDAADMPGKPFFQLPAGQKIIIMAAGPAVNFVLALILLLVGYWGMGSPAVASGEVSPCTPRDVTISCTGSAPASPASNSLQSGDVLVAINGKRISSWNDVVESVRQHPNERVVFDIDRNGVVREVAVTLTQTAMSGGTQIRYLGVTPYTTVRPQTLEPALDQSTDIIGGTVKSLARVPETTVSTLVKIVPSQPSAPDRPLSLLGFGQVAGAVAGAPSLDTSAKLQIYVLLAAQLNLALFFVNLFPLPPFDGGHIAAAVYQGARDRFYVARGKHLPAPVSIGRLIPLTLIVLSAFLAVGAVFLVAEIISPIV</sequence>
<feature type="transmembrane region" description="Helical" evidence="11">
    <location>
        <begin position="360"/>
        <end position="378"/>
    </location>
</feature>
<feature type="transmembrane region" description="Helical" evidence="11">
    <location>
        <begin position="56"/>
        <end position="75"/>
    </location>
</feature>
<comment type="caution">
    <text evidence="14">The sequence shown here is derived from an EMBL/GenBank/DDBJ whole genome shotgun (WGS) entry which is preliminary data.</text>
</comment>
<comment type="cofactor">
    <cofactor evidence="1">
        <name>Zn(2+)</name>
        <dbReference type="ChEBI" id="CHEBI:29105"/>
    </cofactor>
</comment>
<dbReference type="SUPFAM" id="SSF50156">
    <property type="entry name" value="PDZ domain-like"/>
    <property type="match status" value="1"/>
</dbReference>
<accession>A0A2S5Y7I5</accession>
<feature type="domain" description="PDZ" evidence="13">
    <location>
        <begin position="205"/>
        <end position="252"/>
    </location>
</feature>
<gene>
    <name evidence="14" type="ORF">C5C51_06475</name>
</gene>
<feature type="transmembrane region" description="Helical" evidence="11">
    <location>
        <begin position="417"/>
        <end position="441"/>
    </location>
</feature>
<evidence type="ECO:0000256" key="6">
    <source>
        <dbReference type="ARBA" id="ARBA00022801"/>
    </source>
</evidence>
<feature type="domain" description="Peptidase M50" evidence="12">
    <location>
        <begin position="65"/>
        <end position="410"/>
    </location>
</feature>
<evidence type="ECO:0000313" key="15">
    <source>
        <dbReference type="Proteomes" id="UP000237966"/>
    </source>
</evidence>
<evidence type="ECO:0000256" key="1">
    <source>
        <dbReference type="ARBA" id="ARBA00001947"/>
    </source>
</evidence>
<keyword evidence="4" id="KW-0645">Protease</keyword>
<dbReference type="Pfam" id="PF17820">
    <property type="entry name" value="PDZ_6"/>
    <property type="match status" value="1"/>
</dbReference>
<dbReference type="GO" id="GO:0004222">
    <property type="term" value="F:metalloendopeptidase activity"/>
    <property type="evidence" value="ECO:0007669"/>
    <property type="project" value="InterPro"/>
</dbReference>
<evidence type="ECO:0000256" key="9">
    <source>
        <dbReference type="ARBA" id="ARBA00023049"/>
    </source>
</evidence>
<comment type="subcellular location">
    <subcellularLocation>
        <location evidence="2">Membrane</location>
        <topology evidence="2">Multi-pass membrane protein</topology>
    </subcellularLocation>
</comment>
<feature type="transmembrane region" description="Helical" evidence="11">
    <location>
        <begin position="154"/>
        <end position="177"/>
    </location>
</feature>
<dbReference type="PANTHER" id="PTHR42837:SF2">
    <property type="entry name" value="MEMBRANE METALLOPROTEASE ARASP2, CHLOROPLASTIC-RELATED"/>
    <property type="match status" value="1"/>
</dbReference>
<evidence type="ECO:0000313" key="14">
    <source>
        <dbReference type="EMBL" id="PPI15405.1"/>
    </source>
</evidence>
<evidence type="ECO:0000259" key="12">
    <source>
        <dbReference type="Pfam" id="PF02163"/>
    </source>
</evidence>
<evidence type="ECO:0000256" key="2">
    <source>
        <dbReference type="ARBA" id="ARBA00004141"/>
    </source>
</evidence>
<dbReference type="InterPro" id="IPR036034">
    <property type="entry name" value="PDZ_sf"/>
</dbReference>
<dbReference type="CDD" id="cd06163">
    <property type="entry name" value="S2P-M50_PDZ_RseP-like"/>
    <property type="match status" value="1"/>
</dbReference>
<evidence type="ECO:0000256" key="11">
    <source>
        <dbReference type="SAM" id="Phobius"/>
    </source>
</evidence>
<evidence type="ECO:0000256" key="7">
    <source>
        <dbReference type="ARBA" id="ARBA00022833"/>
    </source>
</evidence>